<gene>
    <name evidence="1" type="ORF">RHMOL_Rhmol01G0302400</name>
</gene>
<sequence length="225" mass="24447">MLSPDQVSFSSVLSACANIGVADSGKQVHGVAVKHGVISLAYVKNSLMDMYFKCGSSSDGTKLFKTIGDKDVVTLHSHESMPIKPHALVWGALLGACKSHGDLEMGREVAGKLFEIEPHNPGNYILLSNMYSLVRGKRKAKQLDSRSDEEDKEEQTSDEEVSKGIIEADTISNPPKKLKTKTLVGRKPIEVTSSSVAKASRERHAQSQYEIRVLTSVSANSMSRS</sequence>
<dbReference type="EMBL" id="CM046388">
    <property type="protein sequence ID" value="KAI8573777.1"/>
    <property type="molecule type" value="Genomic_DNA"/>
</dbReference>
<evidence type="ECO:0000313" key="2">
    <source>
        <dbReference type="Proteomes" id="UP001062846"/>
    </source>
</evidence>
<keyword evidence="2" id="KW-1185">Reference proteome</keyword>
<protein>
    <submittedName>
        <fullName evidence="1">Uncharacterized protein</fullName>
    </submittedName>
</protein>
<reference evidence="1" key="1">
    <citation type="submission" date="2022-02" db="EMBL/GenBank/DDBJ databases">
        <title>Plant Genome Project.</title>
        <authorList>
            <person name="Zhang R.-G."/>
        </authorList>
    </citation>
    <scope>NUCLEOTIDE SEQUENCE</scope>
    <source>
        <strain evidence="1">AT1</strain>
    </source>
</reference>
<name>A0ACC0QAB9_RHOML</name>
<proteinExistence type="predicted"/>
<comment type="caution">
    <text evidence="1">The sequence shown here is derived from an EMBL/GenBank/DDBJ whole genome shotgun (WGS) entry which is preliminary data.</text>
</comment>
<organism evidence="1 2">
    <name type="scientific">Rhododendron molle</name>
    <name type="common">Chinese azalea</name>
    <name type="synonym">Azalea mollis</name>
    <dbReference type="NCBI Taxonomy" id="49168"/>
    <lineage>
        <taxon>Eukaryota</taxon>
        <taxon>Viridiplantae</taxon>
        <taxon>Streptophyta</taxon>
        <taxon>Embryophyta</taxon>
        <taxon>Tracheophyta</taxon>
        <taxon>Spermatophyta</taxon>
        <taxon>Magnoliopsida</taxon>
        <taxon>eudicotyledons</taxon>
        <taxon>Gunneridae</taxon>
        <taxon>Pentapetalae</taxon>
        <taxon>asterids</taxon>
        <taxon>Ericales</taxon>
        <taxon>Ericaceae</taxon>
        <taxon>Ericoideae</taxon>
        <taxon>Rhodoreae</taxon>
        <taxon>Rhododendron</taxon>
    </lineage>
</organism>
<evidence type="ECO:0000313" key="1">
    <source>
        <dbReference type="EMBL" id="KAI8573777.1"/>
    </source>
</evidence>
<accession>A0ACC0QAB9</accession>
<dbReference type="Proteomes" id="UP001062846">
    <property type="component" value="Chromosome 1"/>
</dbReference>